<evidence type="ECO:0000256" key="3">
    <source>
        <dbReference type="ARBA" id="ARBA00012737"/>
    </source>
</evidence>
<dbReference type="SUPFAM" id="SSF56235">
    <property type="entry name" value="N-terminal nucleophile aminohydrolases (Ntn hydrolases)"/>
    <property type="match status" value="1"/>
</dbReference>
<gene>
    <name evidence="12" type="primary">asnB</name>
    <name evidence="12" type="ORF">KME65_01805</name>
</gene>
<comment type="similarity">
    <text evidence="2">Belongs to the asparagine synthetase family.</text>
</comment>
<comment type="catalytic activity">
    <reaction evidence="7">
        <text>L-aspartate + L-glutamine + ATP + H2O = L-asparagine + L-glutamate + AMP + diphosphate + H(+)</text>
        <dbReference type="Rhea" id="RHEA:12228"/>
        <dbReference type="ChEBI" id="CHEBI:15377"/>
        <dbReference type="ChEBI" id="CHEBI:15378"/>
        <dbReference type="ChEBI" id="CHEBI:29985"/>
        <dbReference type="ChEBI" id="CHEBI:29991"/>
        <dbReference type="ChEBI" id="CHEBI:30616"/>
        <dbReference type="ChEBI" id="CHEBI:33019"/>
        <dbReference type="ChEBI" id="CHEBI:58048"/>
        <dbReference type="ChEBI" id="CHEBI:58359"/>
        <dbReference type="ChEBI" id="CHEBI:456215"/>
        <dbReference type="EC" id="6.3.5.4"/>
    </reaction>
</comment>
<comment type="pathway">
    <text evidence="1">Amino-acid biosynthesis; L-asparagine biosynthesis; L-asparagine from L-aspartate (L-Gln route): step 1/1.</text>
</comment>
<evidence type="ECO:0000259" key="11">
    <source>
        <dbReference type="PROSITE" id="PS51278"/>
    </source>
</evidence>
<evidence type="ECO:0000256" key="4">
    <source>
        <dbReference type="ARBA" id="ARBA00022741"/>
    </source>
</evidence>
<dbReference type="InterPro" id="IPR006426">
    <property type="entry name" value="Asn_synth_AEB"/>
</dbReference>
<feature type="domain" description="Glutamine amidotransferase type-2" evidence="11">
    <location>
        <begin position="2"/>
        <end position="215"/>
    </location>
</feature>
<dbReference type="PIRSF" id="PIRSF001589">
    <property type="entry name" value="Asn_synthetase_glu-h"/>
    <property type="match status" value="1"/>
</dbReference>
<evidence type="ECO:0000256" key="9">
    <source>
        <dbReference type="PIRSR" id="PIRSR001589-2"/>
    </source>
</evidence>
<dbReference type="InterPro" id="IPR014729">
    <property type="entry name" value="Rossmann-like_a/b/a_fold"/>
</dbReference>
<sequence length="684" mass="76556">MCGIAGFIYADRNRPVDPETLVAMAAIQYHRGPDGFGWRAMEGVGFSHARLSIIDLDQERGRQPFVSSDGNLMLTKNGELYDYQRLRTDLSARGARFKTKSDSEIILHLYPRLGIDDTLPHLRGEFAFALYDREVDTLYLARDRFGIKPLYWAAIDGGLVFGSELKVLFAHPAVTRKFDAAGLYHQLMQTMVPGTTAFTGVHQVRPGHVLTVRRRDGRLQVEERRYWDIPFPEEDARGKPVDETEYIEGVRERLIEAVQLRLEADVPVGCYLSGGIDSCAIVGMAAASTQGSVKAFTIGFDSDDYDETPIATEMAEAAGADQEILRLEAEHLYDHFEETLWHTERTIYNTLGVAKLLMSRRVNETGYKVVLTGEGSDELFGGYPAFRRDMFLHGLDHLSPSEREKWEALLAENNKLFSGAMLAEQSVEDAALTSKVGFTPSCLQPWLASSAHVSALLHPEHREALADYSPGAAIAATLDGDALRNRHPLDRAQYVWIKTMLEGQILTWGGDRVDMANAMEARPPFLDHHLAEYAAMLPPSMRIHGRTEKYVLREAMKGLLPETLYKREKFAFMAPPAHTDPKKWEAMRNLARRHLNPHTIDAADLLDAKGVEALFRLHEAPDTTAATQTQLDAVINHLIGVQVLHQHFIANDIPAQARRKAAELGWHIDQPQPGTTENNRYAGV</sequence>
<dbReference type="InterPro" id="IPR051786">
    <property type="entry name" value="ASN_synthetase/amidase"/>
</dbReference>
<dbReference type="GO" id="GO:0005524">
    <property type="term" value="F:ATP binding"/>
    <property type="evidence" value="ECO:0007669"/>
    <property type="project" value="UniProtKB-KW"/>
</dbReference>
<feature type="site" description="Important for beta-aspartyl-AMP intermediate formation" evidence="10">
    <location>
        <position position="374"/>
    </location>
</feature>
<keyword evidence="4 9" id="KW-0547">Nucleotide-binding</keyword>
<keyword evidence="12" id="KW-0436">Ligase</keyword>
<organism evidence="12 13">
    <name type="scientific">Candidatus Thiodiazotropha taylori</name>
    <dbReference type="NCBI Taxonomy" id="2792791"/>
    <lineage>
        <taxon>Bacteria</taxon>
        <taxon>Pseudomonadati</taxon>
        <taxon>Pseudomonadota</taxon>
        <taxon>Gammaproteobacteria</taxon>
        <taxon>Chromatiales</taxon>
        <taxon>Sedimenticolaceae</taxon>
        <taxon>Candidatus Thiodiazotropha</taxon>
    </lineage>
</organism>
<evidence type="ECO:0000256" key="6">
    <source>
        <dbReference type="ARBA" id="ARBA00022962"/>
    </source>
</evidence>
<dbReference type="PROSITE" id="PS51278">
    <property type="entry name" value="GATASE_TYPE_2"/>
    <property type="match status" value="1"/>
</dbReference>
<evidence type="ECO:0000256" key="1">
    <source>
        <dbReference type="ARBA" id="ARBA00005187"/>
    </source>
</evidence>
<feature type="active site" description="For GATase activity" evidence="8">
    <location>
        <position position="2"/>
    </location>
</feature>
<dbReference type="CDD" id="cd00712">
    <property type="entry name" value="AsnB"/>
    <property type="match status" value="1"/>
</dbReference>
<dbReference type="PANTHER" id="PTHR43284:SF1">
    <property type="entry name" value="ASPARAGINE SYNTHETASE"/>
    <property type="match status" value="1"/>
</dbReference>
<evidence type="ECO:0000313" key="12">
    <source>
        <dbReference type="EMBL" id="MBT2987675.1"/>
    </source>
</evidence>
<accession>A0A944MAT7</accession>
<keyword evidence="8" id="KW-0061">Asparagine biosynthesis</keyword>
<keyword evidence="5 9" id="KW-0067">ATP-binding</keyword>
<feature type="binding site" evidence="9">
    <location>
        <position position="298"/>
    </location>
    <ligand>
        <name>ATP</name>
        <dbReference type="ChEBI" id="CHEBI:30616"/>
    </ligand>
</feature>
<dbReference type="Proteomes" id="UP000770889">
    <property type="component" value="Unassembled WGS sequence"/>
</dbReference>
<dbReference type="AlphaFoldDB" id="A0A944MAT7"/>
<dbReference type="GO" id="GO:0005829">
    <property type="term" value="C:cytosol"/>
    <property type="evidence" value="ECO:0007669"/>
    <property type="project" value="TreeGrafter"/>
</dbReference>
<dbReference type="NCBIfam" id="TIGR01536">
    <property type="entry name" value="asn_synth_AEB"/>
    <property type="match status" value="1"/>
</dbReference>
<dbReference type="PANTHER" id="PTHR43284">
    <property type="entry name" value="ASPARAGINE SYNTHETASE (GLUTAMINE-HYDROLYZING)"/>
    <property type="match status" value="1"/>
</dbReference>
<protein>
    <recommendedName>
        <fullName evidence="3">asparagine synthase (glutamine-hydrolyzing)</fullName>
        <ecNumber evidence="3">6.3.5.4</ecNumber>
    </recommendedName>
</protein>
<evidence type="ECO:0000256" key="10">
    <source>
        <dbReference type="PIRSR" id="PIRSR001589-3"/>
    </source>
</evidence>
<evidence type="ECO:0000256" key="5">
    <source>
        <dbReference type="ARBA" id="ARBA00022840"/>
    </source>
</evidence>
<reference evidence="12 13" key="1">
    <citation type="submission" date="2021-05" db="EMBL/GenBank/DDBJ databases">
        <title>Genetic and Functional Diversity in Clade A Lucinid endosymbionts from the Bahamas.</title>
        <authorList>
            <person name="Giani N.M."/>
            <person name="Engel A.S."/>
            <person name="Campbell B.J."/>
        </authorList>
    </citation>
    <scope>NUCLEOTIDE SEQUENCE [LARGE SCALE GENOMIC DNA]</scope>
    <source>
        <strain evidence="12">LUC16012Gg_MoonRockCtena</strain>
    </source>
</reference>
<keyword evidence="6 8" id="KW-0315">Glutamine amidotransferase</keyword>
<evidence type="ECO:0000313" key="13">
    <source>
        <dbReference type="Proteomes" id="UP000770889"/>
    </source>
</evidence>
<proteinExistence type="inferred from homology"/>
<dbReference type="GO" id="GO:0004066">
    <property type="term" value="F:asparagine synthase (glutamine-hydrolyzing) activity"/>
    <property type="evidence" value="ECO:0007669"/>
    <property type="project" value="UniProtKB-EC"/>
</dbReference>
<name>A0A944MAT7_9GAMM</name>
<dbReference type="GO" id="GO:0006529">
    <property type="term" value="P:asparagine biosynthetic process"/>
    <property type="evidence" value="ECO:0007669"/>
    <property type="project" value="UniProtKB-KW"/>
</dbReference>
<dbReference type="InterPro" id="IPR001962">
    <property type="entry name" value="Asn_synthase"/>
</dbReference>
<dbReference type="Pfam" id="PF00733">
    <property type="entry name" value="Asn_synthase"/>
    <property type="match status" value="1"/>
</dbReference>
<dbReference type="EMBL" id="JAHHGM010000001">
    <property type="protein sequence ID" value="MBT2987675.1"/>
    <property type="molecule type" value="Genomic_DNA"/>
</dbReference>
<evidence type="ECO:0000256" key="2">
    <source>
        <dbReference type="ARBA" id="ARBA00005752"/>
    </source>
</evidence>
<dbReference type="Pfam" id="PF13537">
    <property type="entry name" value="GATase_7"/>
    <property type="match status" value="1"/>
</dbReference>
<feature type="binding site" evidence="9">
    <location>
        <position position="102"/>
    </location>
    <ligand>
        <name>L-glutamine</name>
        <dbReference type="ChEBI" id="CHEBI:58359"/>
    </ligand>
</feature>
<keyword evidence="8" id="KW-0028">Amino-acid biosynthesis</keyword>
<dbReference type="Gene3D" id="3.60.20.10">
    <property type="entry name" value="Glutamine Phosphoribosylpyrophosphate, subunit 1, domain 1"/>
    <property type="match status" value="1"/>
</dbReference>
<evidence type="ECO:0000256" key="8">
    <source>
        <dbReference type="PIRSR" id="PIRSR001589-1"/>
    </source>
</evidence>
<dbReference type="InterPro" id="IPR017932">
    <property type="entry name" value="GATase_2_dom"/>
</dbReference>
<dbReference type="EC" id="6.3.5.4" evidence="3"/>
<dbReference type="Gene3D" id="3.40.50.620">
    <property type="entry name" value="HUPs"/>
    <property type="match status" value="2"/>
</dbReference>
<dbReference type="CDD" id="cd01991">
    <property type="entry name" value="Asn_synthase_B_C"/>
    <property type="match status" value="1"/>
</dbReference>
<evidence type="ECO:0000256" key="7">
    <source>
        <dbReference type="ARBA" id="ARBA00048741"/>
    </source>
</evidence>
<dbReference type="InterPro" id="IPR029055">
    <property type="entry name" value="Ntn_hydrolases_N"/>
</dbReference>
<dbReference type="SUPFAM" id="SSF52402">
    <property type="entry name" value="Adenine nucleotide alpha hydrolases-like"/>
    <property type="match status" value="1"/>
</dbReference>
<dbReference type="InterPro" id="IPR033738">
    <property type="entry name" value="AsnB_N"/>
</dbReference>
<comment type="caution">
    <text evidence="12">The sequence shown here is derived from an EMBL/GenBank/DDBJ whole genome shotgun (WGS) entry which is preliminary data.</text>
</comment>